<comment type="caution">
    <text evidence="3">The sequence shown here is derived from an EMBL/GenBank/DDBJ whole genome shotgun (WGS) entry which is preliminary data.</text>
</comment>
<evidence type="ECO:0000313" key="4">
    <source>
        <dbReference type="Proteomes" id="UP001233172"/>
    </source>
</evidence>
<evidence type="ECO:0000313" key="3">
    <source>
        <dbReference type="EMBL" id="KAK0061503.1"/>
    </source>
</evidence>
<gene>
    <name evidence="3" type="ORF">Bpfe_008885</name>
</gene>
<organism evidence="3 4">
    <name type="scientific">Biomphalaria pfeifferi</name>
    <name type="common">Bloodfluke planorb</name>
    <name type="synonym">Freshwater snail</name>
    <dbReference type="NCBI Taxonomy" id="112525"/>
    <lineage>
        <taxon>Eukaryota</taxon>
        <taxon>Metazoa</taxon>
        <taxon>Spiralia</taxon>
        <taxon>Lophotrochozoa</taxon>
        <taxon>Mollusca</taxon>
        <taxon>Gastropoda</taxon>
        <taxon>Heterobranchia</taxon>
        <taxon>Euthyneura</taxon>
        <taxon>Panpulmonata</taxon>
        <taxon>Hygrophila</taxon>
        <taxon>Lymnaeoidea</taxon>
        <taxon>Planorbidae</taxon>
        <taxon>Biomphalaria</taxon>
    </lineage>
</organism>
<proteinExistence type="predicted"/>
<keyword evidence="1" id="KW-0732">Signal</keyword>
<dbReference type="PROSITE" id="PS50041">
    <property type="entry name" value="C_TYPE_LECTIN_2"/>
    <property type="match status" value="1"/>
</dbReference>
<reference evidence="3" key="1">
    <citation type="journal article" date="2023" name="PLoS Negl. Trop. Dis.">
        <title>A genome sequence for Biomphalaria pfeifferi, the major vector snail for the human-infecting parasite Schistosoma mansoni.</title>
        <authorList>
            <person name="Bu L."/>
            <person name="Lu L."/>
            <person name="Laidemitt M.R."/>
            <person name="Zhang S.M."/>
            <person name="Mutuku M."/>
            <person name="Mkoji G."/>
            <person name="Steinauer M."/>
            <person name="Loker E.S."/>
        </authorList>
    </citation>
    <scope>NUCLEOTIDE SEQUENCE</scope>
    <source>
        <strain evidence="3">KasaAsao</strain>
    </source>
</reference>
<feature type="domain" description="C-type lectin" evidence="2">
    <location>
        <begin position="68"/>
        <end position="174"/>
    </location>
</feature>
<dbReference type="InterPro" id="IPR016187">
    <property type="entry name" value="CTDL_fold"/>
</dbReference>
<dbReference type="InterPro" id="IPR001304">
    <property type="entry name" value="C-type_lectin-like"/>
</dbReference>
<feature type="signal peptide" evidence="1">
    <location>
        <begin position="1"/>
        <end position="17"/>
    </location>
</feature>
<dbReference type="Pfam" id="PF00059">
    <property type="entry name" value="Lectin_C"/>
    <property type="match status" value="1"/>
</dbReference>
<dbReference type="SUPFAM" id="SSF56436">
    <property type="entry name" value="C-type lectin-like"/>
    <property type="match status" value="1"/>
</dbReference>
<keyword evidence="4" id="KW-1185">Reference proteome</keyword>
<feature type="chain" id="PRO_5042153418" evidence="1">
    <location>
        <begin position="18"/>
        <end position="196"/>
    </location>
</feature>
<dbReference type="InterPro" id="IPR016186">
    <property type="entry name" value="C-type_lectin-like/link_sf"/>
</dbReference>
<evidence type="ECO:0000256" key="1">
    <source>
        <dbReference type="SAM" id="SignalP"/>
    </source>
</evidence>
<dbReference type="Gene3D" id="3.10.100.10">
    <property type="entry name" value="Mannose-Binding Protein A, subunit A"/>
    <property type="match status" value="1"/>
</dbReference>
<dbReference type="AlphaFoldDB" id="A0AAD8FF27"/>
<reference evidence="3" key="2">
    <citation type="submission" date="2023-04" db="EMBL/GenBank/DDBJ databases">
        <authorList>
            <person name="Bu L."/>
            <person name="Lu L."/>
            <person name="Laidemitt M.R."/>
            <person name="Zhang S.M."/>
            <person name="Mutuku M."/>
            <person name="Mkoji G."/>
            <person name="Steinauer M."/>
            <person name="Loker E.S."/>
        </authorList>
    </citation>
    <scope>NUCLEOTIDE SEQUENCE</scope>
    <source>
        <strain evidence="3">KasaAsao</strain>
        <tissue evidence="3">Whole Snail</tissue>
    </source>
</reference>
<dbReference type="Proteomes" id="UP001233172">
    <property type="component" value="Unassembled WGS sequence"/>
</dbReference>
<sequence length="196" mass="22737">MLVKNILLLILIHGHYCFVVEELGDQSLYENELKRKISETPTHALREIFPKTSLELFKKAYFVESTKFSGSTYLLSKESLFFYPSFGQAMCGLVGGYLVEVNTVQELEFIKHFLYEKASRFLYVMAGGTDEDHEGLWINGHSLTKVDSLWNSEQPDDHQGYQNCQTFNKNFNWNLDDFECVNFNSRPVGFLCEVRE</sequence>
<evidence type="ECO:0000259" key="2">
    <source>
        <dbReference type="PROSITE" id="PS50041"/>
    </source>
</evidence>
<accession>A0AAD8FF27</accession>
<protein>
    <submittedName>
        <fullName evidence="3">C-type lectin domain family 10 member A</fullName>
    </submittedName>
</protein>
<name>A0AAD8FF27_BIOPF</name>
<dbReference type="EMBL" id="JASAOG010000029">
    <property type="protein sequence ID" value="KAK0061503.1"/>
    <property type="molecule type" value="Genomic_DNA"/>
</dbReference>